<protein>
    <submittedName>
        <fullName evidence="1">Uncharacterized protein</fullName>
    </submittedName>
</protein>
<comment type="caution">
    <text evidence="1">The sequence shown here is derived from an EMBL/GenBank/DDBJ whole genome shotgun (WGS) entry which is preliminary data.</text>
</comment>
<evidence type="ECO:0000313" key="2">
    <source>
        <dbReference type="Proteomes" id="UP001062846"/>
    </source>
</evidence>
<keyword evidence="2" id="KW-1185">Reference proteome</keyword>
<evidence type="ECO:0000313" key="1">
    <source>
        <dbReference type="EMBL" id="KAI8566519.1"/>
    </source>
</evidence>
<reference evidence="1" key="1">
    <citation type="submission" date="2022-02" db="EMBL/GenBank/DDBJ databases">
        <title>Plant Genome Project.</title>
        <authorList>
            <person name="Zhang R.-G."/>
        </authorList>
    </citation>
    <scope>NUCLEOTIDE SEQUENCE</scope>
    <source>
        <strain evidence="1">AT1</strain>
    </source>
</reference>
<dbReference type="Proteomes" id="UP001062846">
    <property type="component" value="Chromosome 2"/>
</dbReference>
<dbReference type="EMBL" id="CM046389">
    <property type="protein sequence ID" value="KAI8566519.1"/>
    <property type="molecule type" value="Genomic_DNA"/>
</dbReference>
<proteinExistence type="predicted"/>
<name>A0ACC0PN18_RHOML</name>
<sequence>MRKDRNHHVRFDIFRDDKNFEDSLMAICGSSCTWIAKDHGIYLRDGPGNRDVYKHSWISGNGGDQL</sequence>
<gene>
    <name evidence="1" type="ORF">RHMOL_Rhmol02G0046900</name>
</gene>
<accession>A0ACC0PN18</accession>
<organism evidence="1 2">
    <name type="scientific">Rhododendron molle</name>
    <name type="common">Chinese azalea</name>
    <name type="synonym">Azalea mollis</name>
    <dbReference type="NCBI Taxonomy" id="49168"/>
    <lineage>
        <taxon>Eukaryota</taxon>
        <taxon>Viridiplantae</taxon>
        <taxon>Streptophyta</taxon>
        <taxon>Embryophyta</taxon>
        <taxon>Tracheophyta</taxon>
        <taxon>Spermatophyta</taxon>
        <taxon>Magnoliopsida</taxon>
        <taxon>eudicotyledons</taxon>
        <taxon>Gunneridae</taxon>
        <taxon>Pentapetalae</taxon>
        <taxon>asterids</taxon>
        <taxon>Ericales</taxon>
        <taxon>Ericaceae</taxon>
        <taxon>Ericoideae</taxon>
        <taxon>Rhodoreae</taxon>
        <taxon>Rhododendron</taxon>
    </lineage>
</organism>